<feature type="domain" description="Aerobactin siderophore biosynthesis IucA/IucC N-terminal" evidence="4">
    <location>
        <begin position="181"/>
        <end position="376"/>
    </location>
</feature>
<gene>
    <name evidence="6" type="ORF">GCM10023196_100510</name>
</gene>
<proteinExistence type="inferred from homology"/>
<feature type="region of interest" description="Disordered" evidence="3">
    <location>
        <begin position="1"/>
        <end position="37"/>
    </location>
</feature>
<feature type="domain" description="Aerobactin siderophore biosynthesis IucA/IucC-like C-terminal" evidence="5">
    <location>
        <begin position="403"/>
        <end position="565"/>
    </location>
</feature>
<dbReference type="Proteomes" id="UP001501442">
    <property type="component" value="Unassembled WGS sequence"/>
</dbReference>
<accession>A0ABP8UT02</accession>
<comment type="caution">
    <text evidence="6">The sequence shown here is derived from an EMBL/GenBank/DDBJ whole genome shotgun (WGS) entry which is preliminary data.</text>
</comment>
<dbReference type="EMBL" id="BAABHK010000027">
    <property type="protein sequence ID" value="GAA4639328.1"/>
    <property type="molecule type" value="Genomic_DNA"/>
</dbReference>
<dbReference type="InterPro" id="IPR022770">
    <property type="entry name" value="IucA/IucC-like_C"/>
</dbReference>
<evidence type="ECO:0000256" key="1">
    <source>
        <dbReference type="ARBA" id="ARBA00004924"/>
    </source>
</evidence>
<evidence type="ECO:0000256" key="3">
    <source>
        <dbReference type="SAM" id="MobiDB-lite"/>
    </source>
</evidence>
<feature type="compositionally biased region" description="Pro residues" evidence="3">
    <location>
        <begin position="1"/>
        <end position="10"/>
    </location>
</feature>
<dbReference type="RefSeq" id="WP_345442843.1">
    <property type="nucleotide sequence ID" value="NZ_BAABHK010000027.1"/>
</dbReference>
<dbReference type="PANTHER" id="PTHR34384:SF5">
    <property type="entry name" value="L-2,3-DIAMINOPROPANOATE--CITRATE LIGASE"/>
    <property type="match status" value="1"/>
</dbReference>
<reference evidence="7" key="1">
    <citation type="journal article" date="2019" name="Int. J. Syst. Evol. Microbiol.">
        <title>The Global Catalogue of Microorganisms (GCM) 10K type strain sequencing project: providing services to taxonomists for standard genome sequencing and annotation.</title>
        <authorList>
            <consortium name="The Broad Institute Genomics Platform"/>
            <consortium name="The Broad Institute Genome Sequencing Center for Infectious Disease"/>
            <person name="Wu L."/>
            <person name="Ma J."/>
        </authorList>
    </citation>
    <scope>NUCLEOTIDE SEQUENCE [LARGE SCALE GENOMIC DNA]</scope>
    <source>
        <strain evidence="7">JCM 17939</strain>
    </source>
</reference>
<dbReference type="InterPro" id="IPR007310">
    <property type="entry name" value="Aerobactin_biosyn_IucA/IucC_N"/>
</dbReference>
<name>A0ABP8UT02_9ACTN</name>
<comment type="similarity">
    <text evidence="2">Belongs to the IucA/IucC family.</text>
</comment>
<evidence type="ECO:0000259" key="5">
    <source>
        <dbReference type="Pfam" id="PF06276"/>
    </source>
</evidence>
<dbReference type="Pfam" id="PF06276">
    <property type="entry name" value="FhuF"/>
    <property type="match status" value="1"/>
</dbReference>
<evidence type="ECO:0000313" key="7">
    <source>
        <dbReference type="Proteomes" id="UP001501442"/>
    </source>
</evidence>
<comment type="pathway">
    <text evidence="1">Siderophore biosynthesis.</text>
</comment>
<organism evidence="6 7">
    <name type="scientific">Actinoallomurus vinaceus</name>
    <dbReference type="NCBI Taxonomy" id="1080074"/>
    <lineage>
        <taxon>Bacteria</taxon>
        <taxon>Bacillati</taxon>
        <taxon>Actinomycetota</taxon>
        <taxon>Actinomycetes</taxon>
        <taxon>Streptosporangiales</taxon>
        <taxon>Thermomonosporaceae</taxon>
        <taxon>Actinoallomurus</taxon>
    </lineage>
</organism>
<sequence length="581" mass="62546">MTPLAPPPASARPSDPAARRVDGGEATAPVSPDASDAAIRRVDADEATAPDSSDAAIRRIDADEATALALLNCAVRELCAPEQQVRVGEAHLTARLPRVGVTLRARLRRPPLMSPRLAGPIEERRDDWAPVDWRRLTDLIAGELELTTGTANPEFAAQVATSHDAMELITRHRMPGDADPFLRSEQSLVAGHRFHPSPKSRQGADWPAYAPETGARFPLHWLAVREDAVLEEGDVSLLDRLGPPVRAGYRVLPAHPWQLALLRPESDAIVDLGPYGPEAAPTSSVRTVYVPDAFLKFSLDVRITNCVRKNAWYELSGAVALTRALRPVFDGLPCELLTEPGYRTVSVGGTRLREGLGVIVREGVRGLPGTPLLAAAIADPDGDSPAAVSRLLGGDASPDRLLAWWDAYVGHVVPPVLHAYLRHGVVLEPHLQNVLVAVDGDGMPIRAVFRDLEGTKLVPGPWAAFLADLPGPVAAALTYDAERGWNRVVYCLFVNHLAEVAAALADLCPSLEPALWRVVRRHVARCADETPPGTDGAARLRALLAGVPLPAKANLRTRWARDPDRQAAYVPVPNPLAETLA</sequence>
<evidence type="ECO:0000313" key="6">
    <source>
        <dbReference type="EMBL" id="GAA4639328.1"/>
    </source>
</evidence>
<evidence type="ECO:0000256" key="2">
    <source>
        <dbReference type="ARBA" id="ARBA00007832"/>
    </source>
</evidence>
<dbReference type="Gene3D" id="1.10.510.40">
    <property type="match status" value="1"/>
</dbReference>
<evidence type="ECO:0000259" key="4">
    <source>
        <dbReference type="Pfam" id="PF04183"/>
    </source>
</evidence>
<keyword evidence="7" id="KW-1185">Reference proteome</keyword>
<dbReference type="InterPro" id="IPR037455">
    <property type="entry name" value="LucA/IucC-like"/>
</dbReference>
<dbReference type="Pfam" id="PF04183">
    <property type="entry name" value="IucA_IucC"/>
    <property type="match status" value="1"/>
</dbReference>
<protein>
    <submittedName>
        <fullName evidence="6">IucA/IucC family protein</fullName>
    </submittedName>
</protein>
<dbReference type="PANTHER" id="PTHR34384">
    <property type="entry name" value="L-2,3-DIAMINOPROPANOATE--CITRATE LIGASE"/>
    <property type="match status" value="1"/>
</dbReference>